<feature type="region of interest" description="Disordered" evidence="6">
    <location>
        <begin position="139"/>
        <end position="184"/>
    </location>
</feature>
<feature type="domain" description="B box-type" evidence="8">
    <location>
        <begin position="90"/>
        <end position="136"/>
    </location>
</feature>
<dbReference type="GO" id="GO:0061630">
    <property type="term" value="F:ubiquitin protein ligase activity"/>
    <property type="evidence" value="ECO:0007669"/>
    <property type="project" value="TreeGrafter"/>
</dbReference>
<keyword evidence="1" id="KW-0479">Metal-binding</keyword>
<keyword evidence="10" id="KW-1185">Reference proteome</keyword>
<dbReference type="SUPFAM" id="SSF63825">
    <property type="entry name" value="YWTD domain"/>
    <property type="match status" value="1"/>
</dbReference>
<evidence type="ECO:0000256" key="4">
    <source>
        <dbReference type="PROSITE-ProRule" id="PRU00024"/>
    </source>
</evidence>
<reference evidence="9 10" key="1">
    <citation type="submission" date="2024-02" db="EMBL/GenBank/DDBJ databases">
        <title>Chromosome-scale genome assembly of the rough periwinkle Littorina saxatilis.</title>
        <authorList>
            <person name="De Jode A."/>
            <person name="Faria R."/>
            <person name="Formenti G."/>
            <person name="Sims Y."/>
            <person name="Smith T.P."/>
            <person name="Tracey A."/>
            <person name="Wood J.M.D."/>
            <person name="Zagrodzka Z.B."/>
            <person name="Johannesson K."/>
            <person name="Butlin R.K."/>
            <person name="Leder E.H."/>
        </authorList>
    </citation>
    <scope>NUCLEOTIDE SEQUENCE [LARGE SCALE GENOMIC DNA]</scope>
    <source>
        <strain evidence="9">Snail1</strain>
        <tissue evidence="9">Muscle</tissue>
    </source>
</reference>
<evidence type="ECO:0000259" key="7">
    <source>
        <dbReference type="PROSITE" id="PS50089"/>
    </source>
</evidence>
<dbReference type="InterPro" id="IPR001841">
    <property type="entry name" value="Znf_RING"/>
</dbReference>
<dbReference type="InterPro" id="IPR000315">
    <property type="entry name" value="Znf_B-box"/>
</dbReference>
<evidence type="ECO:0000256" key="1">
    <source>
        <dbReference type="ARBA" id="ARBA00022723"/>
    </source>
</evidence>
<dbReference type="SMART" id="SM00336">
    <property type="entry name" value="BBOX"/>
    <property type="match status" value="1"/>
</dbReference>
<dbReference type="GO" id="GO:0008270">
    <property type="term" value="F:zinc ion binding"/>
    <property type="evidence" value="ECO:0007669"/>
    <property type="project" value="UniProtKB-KW"/>
</dbReference>
<dbReference type="PANTHER" id="PTHR25462">
    <property type="entry name" value="BONUS, ISOFORM C-RELATED"/>
    <property type="match status" value="1"/>
</dbReference>
<dbReference type="Gene3D" id="2.120.10.30">
    <property type="entry name" value="TolB, C-terminal domain"/>
    <property type="match status" value="1"/>
</dbReference>
<evidence type="ECO:0000256" key="3">
    <source>
        <dbReference type="ARBA" id="ARBA00022833"/>
    </source>
</evidence>
<dbReference type="PROSITE" id="PS50089">
    <property type="entry name" value="ZF_RING_2"/>
    <property type="match status" value="1"/>
</dbReference>
<organism evidence="9 10">
    <name type="scientific">Littorina saxatilis</name>
    <dbReference type="NCBI Taxonomy" id="31220"/>
    <lineage>
        <taxon>Eukaryota</taxon>
        <taxon>Metazoa</taxon>
        <taxon>Spiralia</taxon>
        <taxon>Lophotrochozoa</taxon>
        <taxon>Mollusca</taxon>
        <taxon>Gastropoda</taxon>
        <taxon>Caenogastropoda</taxon>
        <taxon>Littorinimorpha</taxon>
        <taxon>Littorinoidea</taxon>
        <taxon>Littorinidae</taxon>
        <taxon>Littorina</taxon>
    </lineage>
</organism>
<dbReference type="GO" id="GO:0045087">
    <property type="term" value="P:innate immune response"/>
    <property type="evidence" value="ECO:0007669"/>
    <property type="project" value="TreeGrafter"/>
</dbReference>
<dbReference type="InterPro" id="IPR011042">
    <property type="entry name" value="6-blade_b-propeller_TolB-like"/>
</dbReference>
<dbReference type="Proteomes" id="UP001374579">
    <property type="component" value="Unassembled WGS sequence"/>
</dbReference>
<dbReference type="CDD" id="cd19757">
    <property type="entry name" value="Bbox1"/>
    <property type="match status" value="1"/>
</dbReference>
<evidence type="ECO:0000313" key="10">
    <source>
        <dbReference type="Proteomes" id="UP001374579"/>
    </source>
</evidence>
<proteinExistence type="predicted"/>
<dbReference type="PANTHER" id="PTHR25462:SF299">
    <property type="entry name" value="E3 UBIQUITIN-PROTEIN LIGASE TRIM56"/>
    <property type="match status" value="1"/>
</dbReference>
<evidence type="ECO:0000313" key="9">
    <source>
        <dbReference type="EMBL" id="KAK7092538.1"/>
    </source>
</evidence>
<evidence type="ECO:0000259" key="8">
    <source>
        <dbReference type="PROSITE" id="PS50119"/>
    </source>
</evidence>
<gene>
    <name evidence="9" type="ORF">V1264_008269</name>
</gene>
<protein>
    <recommendedName>
        <fullName evidence="11">RING-type domain-containing protein</fullName>
    </recommendedName>
</protein>
<dbReference type="InterPro" id="IPR047153">
    <property type="entry name" value="TRIM45/56/19-like"/>
</dbReference>
<keyword evidence="5" id="KW-0175">Coiled coil</keyword>
<keyword evidence="2 4" id="KW-0863">Zinc-finger</keyword>
<keyword evidence="3" id="KW-0862">Zinc</keyword>
<feature type="compositionally biased region" description="Polar residues" evidence="6">
    <location>
        <begin position="159"/>
        <end position="172"/>
    </location>
</feature>
<dbReference type="SMART" id="SM00184">
    <property type="entry name" value="RING"/>
    <property type="match status" value="2"/>
</dbReference>
<dbReference type="Pfam" id="PF22586">
    <property type="entry name" value="ANCHR-like_BBOX"/>
    <property type="match status" value="1"/>
</dbReference>
<accession>A0AAN9G242</accession>
<dbReference type="SUPFAM" id="SSF57850">
    <property type="entry name" value="RING/U-box"/>
    <property type="match status" value="1"/>
</dbReference>
<feature type="coiled-coil region" evidence="5">
    <location>
        <begin position="216"/>
        <end position="243"/>
    </location>
</feature>
<dbReference type="Gene3D" id="3.30.40.10">
    <property type="entry name" value="Zinc/RING finger domain, C3HC4 (zinc finger)"/>
    <property type="match status" value="1"/>
</dbReference>
<comment type="caution">
    <text evidence="9">The sequence shown here is derived from an EMBL/GenBank/DDBJ whole genome shotgun (WGS) entry which is preliminary data.</text>
</comment>
<evidence type="ECO:0008006" key="11">
    <source>
        <dbReference type="Google" id="ProtNLM"/>
    </source>
</evidence>
<dbReference type="AlphaFoldDB" id="A0AAN9G242"/>
<dbReference type="EMBL" id="JBAMIC010000021">
    <property type="protein sequence ID" value="KAK7092538.1"/>
    <property type="molecule type" value="Genomic_DNA"/>
</dbReference>
<feature type="domain" description="RING-type" evidence="7">
    <location>
        <begin position="17"/>
        <end position="55"/>
    </location>
</feature>
<evidence type="ECO:0000256" key="6">
    <source>
        <dbReference type="SAM" id="MobiDB-lite"/>
    </source>
</evidence>
<dbReference type="PROSITE" id="PS50119">
    <property type="entry name" value="ZF_BBOX"/>
    <property type="match status" value="1"/>
</dbReference>
<dbReference type="GO" id="GO:0005654">
    <property type="term" value="C:nucleoplasm"/>
    <property type="evidence" value="ECO:0007669"/>
    <property type="project" value="TreeGrafter"/>
</dbReference>
<evidence type="ECO:0000256" key="2">
    <source>
        <dbReference type="ARBA" id="ARBA00022771"/>
    </source>
</evidence>
<name>A0AAN9G242_9CAEN</name>
<sequence>MASNLSQPDGAKRFTDCPHCGSLCLGPAILPCGHVTCKRCLGHLLQNKKRCPVCKTSLPVQSEDTVSQLAQRFSSELVLHDLVNERLHDLGQQSCEVCQNRNATMICQDCGEMYCDGCASAHRKMRATKEHVQQTLPHTLYNAPPANRPPTGTRRKQHPPSSSTVSGDSITNLPRAPTTRTKLDRQWIEQQVQLFKKAICDVKKVARAAQNFMTLAQELSEDAKGKEEILNIYTNRLESAELRKDSDGHICVSGLSDDDVTATVKTQDLLPRLRDVRESCGQFDVMNNLQTELSGLVSEHKADNLSRTSRLPLGTKLRTKHDDMSKAENIGTVSSKSFDPMTATVRCVLKTTAKTDQDAVDPNIADIVTTPEGQLVLLDDANNMIKIVRELSSQHQSLYTFKLNSKPLAAGHLSDGLLAVSFKTKVCYLLDVSAARVTVKSQFTTRRQYVNVTRAGDHDADKLLVTCDADFDGPASVDIIRRDGGFVRTVTDASQLRGLTNITKIWVDGNNVFIPATNQDCVYRVEISSGKMKETIKHPDLRTPTHVEIDADGNVYIACFGSQCVLVRNTAGKWRTILTGSQRDTLPCALGLAERGIAVVWWIRNAHEYKFASVAGYEFV</sequence>
<dbReference type="InterPro" id="IPR013083">
    <property type="entry name" value="Znf_RING/FYVE/PHD"/>
</dbReference>
<evidence type="ECO:0000256" key="5">
    <source>
        <dbReference type="SAM" id="Coils"/>
    </source>
</evidence>
<dbReference type="GO" id="GO:0060340">
    <property type="term" value="P:positive regulation of type I interferon-mediated signaling pathway"/>
    <property type="evidence" value="ECO:0007669"/>
    <property type="project" value="TreeGrafter"/>
</dbReference>